<keyword evidence="2" id="KW-0812">Transmembrane</keyword>
<dbReference type="EMBL" id="JARJJS010000005">
    <property type="protein sequence ID" value="MDF4026491.1"/>
    <property type="molecule type" value="Genomic_DNA"/>
</dbReference>
<evidence type="ECO:0000256" key="1">
    <source>
        <dbReference type="SAM" id="MobiDB-lite"/>
    </source>
</evidence>
<evidence type="ECO:0008006" key="5">
    <source>
        <dbReference type="Google" id="ProtNLM"/>
    </source>
</evidence>
<accession>A0ABT6BEA2</accession>
<reference evidence="3 4" key="1">
    <citation type="journal article" date="2024" name="Curr. Microbiol.">
        <title>Luteibacter sahnii sp. nov., A Novel Yellow-Colored Xanthomonadin Pigment Producing Probiotic Bacterium from Healthy Rice Seed Microbiome.</title>
        <authorList>
            <person name="Jaiswal G."/>
            <person name="Rana R."/>
            <person name="Nayak P.K."/>
            <person name="Chouhan R."/>
            <person name="Gandhi S.G."/>
            <person name="Patel H.K."/>
            <person name="Patil P.B."/>
        </authorList>
    </citation>
    <scope>NUCLEOTIDE SEQUENCE [LARGE SCALE GENOMIC DNA]</scope>
    <source>
        <strain evidence="3 4">PPL201</strain>
    </source>
</reference>
<keyword evidence="2" id="KW-0472">Membrane</keyword>
<feature type="transmembrane region" description="Helical" evidence="2">
    <location>
        <begin position="46"/>
        <end position="64"/>
    </location>
</feature>
<dbReference type="RefSeq" id="WP_320552245.1">
    <property type="nucleotide sequence ID" value="NZ_JAQLOK010000007.1"/>
</dbReference>
<evidence type="ECO:0000313" key="3">
    <source>
        <dbReference type="EMBL" id="MDF4026491.1"/>
    </source>
</evidence>
<organism evidence="3 4">
    <name type="scientific">Luteibacter sahnii</name>
    <dbReference type="NCBI Taxonomy" id="3021977"/>
    <lineage>
        <taxon>Bacteria</taxon>
        <taxon>Pseudomonadati</taxon>
        <taxon>Pseudomonadota</taxon>
        <taxon>Gammaproteobacteria</taxon>
        <taxon>Lysobacterales</taxon>
        <taxon>Rhodanobacteraceae</taxon>
        <taxon>Luteibacter</taxon>
    </lineage>
</organism>
<feature type="region of interest" description="Disordered" evidence="1">
    <location>
        <begin position="129"/>
        <end position="167"/>
    </location>
</feature>
<gene>
    <name evidence="3" type="ORF">P3W24_16085</name>
</gene>
<feature type="compositionally biased region" description="Polar residues" evidence="1">
    <location>
        <begin position="133"/>
        <end position="144"/>
    </location>
</feature>
<evidence type="ECO:0000313" key="4">
    <source>
        <dbReference type="Proteomes" id="UP001528850"/>
    </source>
</evidence>
<proteinExistence type="predicted"/>
<name>A0ABT6BEA2_9GAMM</name>
<feature type="region of interest" description="Disordered" evidence="1">
    <location>
        <begin position="1"/>
        <end position="43"/>
    </location>
</feature>
<comment type="caution">
    <text evidence="3">The sequence shown here is derived from an EMBL/GenBank/DDBJ whole genome shotgun (WGS) entry which is preliminary data.</text>
</comment>
<sequence>MDKDDKRLSRNDPGGARPDARFNLPTGYRHPSFSPGSPSPARGKRMRSAAVAVGVIGLFGYLVWPDTDVQRNSYASKEDCEHDYATGQCTYAPSTGGSGVGYTGYHYYGPWYRSDWRSNPMKGDPGPGRTFASGATTGGVNSRGPTGFDFGSRGGFGSTGRVSARGS</sequence>
<protein>
    <recommendedName>
        <fullName evidence="5">DUF1190 domain-containing protein</fullName>
    </recommendedName>
</protein>
<evidence type="ECO:0000256" key="2">
    <source>
        <dbReference type="SAM" id="Phobius"/>
    </source>
</evidence>
<keyword evidence="2" id="KW-1133">Transmembrane helix</keyword>
<feature type="compositionally biased region" description="Basic and acidic residues" evidence="1">
    <location>
        <begin position="1"/>
        <end position="10"/>
    </location>
</feature>
<dbReference type="Proteomes" id="UP001528850">
    <property type="component" value="Unassembled WGS sequence"/>
</dbReference>
<keyword evidence="4" id="KW-1185">Reference proteome</keyword>